<gene>
    <name evidence="2" type="ORF">Adu01nite_12910</name>
</gene>
<dbReference type="EMBL" id="BOML01000012">
    <property type="protein sequence ID" value="GID99940.1"/>
    <property type="molecule type" value="Genomic_DNA"/>
</dbReference>
<keyword evidence="3" id="KW-1185">Reference proteome</keyword>
<organism evidence="2 3">
    <name type="scientific">Paractinoplanes durhamensis</name>
    <dbReference type="NCBI Taxonomy" id="113563"/>
    <lineage>
        <taxon>Bacteria</taxon>
        <taxon>Bacillati</taxon>
        <taxon>Actinomycetota</taxon>
        <taxon>Actinomycetes</taxon>
        <taxon>Micromonosporales</taxon>
        <taxon>Micromonosporaceae</taxon>
        <taxon>Paractinoplanes</taxon>
    </lineage>
</organism>
<feature type="transmembrane region" description="Helical" evidence="1">
    <location>
        <begin position="25"/>
        <end position="45"/>
    </location>
</feature>
<evidence type="ECO:0000256" key="1">
    <source>
        <dbReference type="SAM" id="Phobius"/>
    </source>
</evidence>
<feature type="transmembrane region" description="Helical" evidence="1">
    <location>
        <begin position="51"/>
        <end position="68"/>
    </location>
</feature>
<keyword evidence="1" id="KW-1133">Transmembrane helix</keyword>
<accession>A0ABQ3YQT8</accession>
<dbReference type="Proteomes" id="UP000637628">
    <property type="component" value="Unassembled WGS sequence"/>
</dbReference>
<comment type="caution">
    <text evidence="2">The sequence shown here is derived from an EMBL/GenBank/DDBJ whole genome shotgun (WGS) entry which is preliminary data.</text>
</comment>
<keyword evidence="1" id="KW-0812">Transmembrane</keyword>
<evidence type="ECO:0000313" key="2">
    <source>
        <dbReference type="EMBL" id="GID99940.1"/>
    </source>
</evidence>
<keyword evidence="1" id="KW-0472">Membrane</keyword>
<name>A0ABQ3YQT8_9ACTN</name>
<sequence length="156" mass="16895">MTDMRIEVSSDLPPVGTPPDGKVPVWVWAVSAAMIGSAVAGAGWAGVPLPVALIAAVVLLLVLALANVRRFAPVRRRPAPPRVERRWIVTGTGIELTEAQAVSGWRWPALVAVDETPAAYVFRQADRRTVNLPRAGLTEEQETQLRTFLSERGLLI</sequence>
<protein>
    <recommendedName>
        <fullName evidence="4">YcxB-like protein domain-containing protein</fullName>
    </recommendedName>
</protein>
<evidence type="ECO:0000313" key="3">
    <source>
        <dbReference type="Proteomes" id="UP000637628"/>
    </source>
</evidence>
<evidence type="ECO:0008006" key="4">
    <source>
        <dbReference type="Google" id="ProtNLM"/>
    </source>
</evidence>
<proteinExistence type="predicted"/>
<reference evidence="2 3" key="1">
    <citation type="submission" date="2021-01" db="EMBL/GenBank/DDBJ databases">
        <title>Whole genome shotgun sequence of Actinoplanes durhamensis NBRC 14914.</title>
        <authorList>
            <person name="Komaki H."/>
            <person name="Tamura T."/>
        </authorList>
    </citation>
    <scope>NUCLEOTIDE SEQUENCE [LARGE SCALE GENOMIC DNA]</scope>
    <source>
        <strain evidence="2 3">NBRC 14914</strain>
    </source>
</reference>
<dbReference type="RefSeq" id="WP_203725590.1">
    <property type="nucleotide sequence ID" value="NZ_BAAATX010000015.1"/>
</dbReference>